<feature type="transmembrane region" description="Helical" evidence="6">
    <location>
        <begin position="154"/>
        <end position="175"/>
    </location>
</feature>
<feature type="transmembrane region" description="Helical" evidence="6">
    <location>
        <begin position="319"/>
        <end position="341"/>
    </location>
</feature>
<proteinExistence type="inferred from homology"/>
<comment type="similarity">
    <text evidence="2">Belongs to the ADIPOR family.</text>
</comment>
<evidence type="ECO:0000313" key="7">
    <source>
        <dbReference type="EMBL" id="CAH3015931.1"/>
    </source>
</evidence>
<evidence type="ECO:0008006" key="9">
    <source>
        <dbReference type="Google" id="ProtNLM"/>
    </source>
</evidence>
<accession>A0ABN8LFR5</accession>
<evidence type="ECO:0000256" key="1">
    <source>
        <dbReference type="ARBA" id="ARBA00004141"/>
    </source>
</evidence>
<feature type="transmembrane region" description="Helical" evidence="6">
    <location>
        <begin position="279"/>
        <end position="298"/>
    </location>
</feature>
<evidence type="ECO:0000256" key="4">
    <source>
        <dbReference type="ARBA" id="ARBA00022989"/>
    </source>
</evidence>
<evidence type="ECO:0000256" key="2">
    <source>
        <dbReference type="ARBA" id="ARBA00007018"/>
    </source>
</evidence>
<organism evidence="7 8">
    <name type="scientific">Porites evermanni</name>
    <dbReference type="NCBI Taxonomy" id="104178"/>
    <lineage>
        <taxon>Eukaryota</taxon>
        <taxon>Metazoa</taxon>
        <taxon>Cnidaria</taxon>
        <taxon>Anthozoa</taxon>
        <taxon>Hexacorallia</taxon>
        <taxon>Scleractinia</taxon>
        <taxon>Fungiina</taxon>
        <taxon>Poritidae</taxon>
        <taxon>Porites</taxon>
    </lineage>
</organism>
<comment type="subcellular location">
    <subcellularLocation>
        <location evidence="1">Membrane</location>
        <topology evidence="1">Multi-pass membrane protein</topology>
    </subcellularLocation>
</comment>
<dbReference type="PANTHER" id="PTHR20855">
    <property type="entry name" value="ADIPOR/PROGESTIN RECEPTOR-RELATED"/>
    <property type="match status" value="1"/>
</dbReference>
<gene>
    <name evidence="7" type="ORF">PEVE_00023345</name>
</gene>
<comment type="caution">
    <text evidence="7">The sequence shown here is derived from an EMBL/GenBank/DDBJ whole genome shotgun (WGS) entry which is preliminary data.</text>
</comment>
<keyword evidence="3 6" id="KW-0812">Transmembrane</keyword>
<evidence type="ECO:0000256" key="3">
    <source>
        <dbReference type="ARBA" id="ARBA00022692"/>
    </source>
</evidence>
<dbReference type="PANTHER" id="PTHR20855:SF52">
    <property type="entry name" value="ADIPONECTIN RECEPTOR PROTEIN"/>
    <property type="match status" value="1"/>
</dbReference>
<keyword evidence="8" id="KW-1185">Reference proteome</keyword>
<feature type="transmembrane region" description="Helical" evidence="6">
    <location>
        <begin position="187"/>
        <end position="207"/>
    </location>
</feature>
<dbReference type="EMBL" id="CALNXI010000031">
    <property type="protein sequence ID" value="CAH3015931.1"/>
    <property type="molecule type" value="Genomic_DNA"/>
</dbReference>
<sequence length="351" mass="40084">MHDTVCSAKASELEMQDLVHMSDTCKAESNHEIIMRDACDKHSVQECKDCIDNLKAGGDKVRIKPQAKWYLLSRLELPDWLRGNPFLSYYHRPPMPSFGVCFKSIFKVHTETGNIWTHLVGFIAFVCIALYVFLRPISASSPFPKDWQEKLVFGIFFACGIICLGFSWIFHTVHCHSKTVSTIFRSLDYAGIVVFIMGSFIPPLYYAFYCSRILKIVYMSLTCSLGVMCIIVSLWGKFKKSKYRIFRAGLLIAFGWSGVIPAIHLVSTHEATLVMRQVAVEWIILMSFLYTASAVTYATRIPERFFPGKCDIWFQSHQIFHVLVVIAAFVHLYGICQMAYYRFDQGSSCAN</sequence>
<dbReference type="InterPro" id="IPR004254">
    <property type="entry name" value="AdipoR/HlyIII-related"/>
</dbReference>
<keyword evidence="4 6" id="KW-1133">Transmembrane helix</keyword>
<reference evidence="7 8" key="1">
    <citation type="submission" date="2022-05" db="EMBL/GenBank/DDBJ databases">
        <authorList>
            <consortium name="Genoscope - CEA"/>
            <person name="William W."/>
        </authorList>
    </citation>
    <scope>NUCLEOTIDE SEQUENCE [LARGE SCALE GENOMIC DNA]</scope>
</reference>
<evidence type="ECO:0000313" key="8">
    <source>
        <dbReference type="Proteomes" id="UP001159427"/>
    </source>
</evidence>
<feature type="transmembrane region" description="Helical" evidence="6">
    <location>
        <begin position="213"/>
        <end position="236"/>
    </location>
</feature>
<keyword evidence="5 6" id="KW-0472">Membrane</keyword>
<name>A0ABN8LFR5_9CNID</name>
<feature type="transmembrane region" description="Helical" evidence="6">
    <location>
        <begin position="248"/>
        <end position="267"/>
    </location>
</feature>
<evidence type="ECO:0000256" key="6">
    <source>
        <dbReference type="SAM" id="Phobius"/>
    </source>
</evidence>
<protein>
    <recommendedName>
        <fullName evidence="9">Adiponectin receptor 2</fullName>
    </recommendedName>
</protein>
<feature type="transmembrane region" description="Helical" evidence="6">
    <location>
        <begin position="115"/>
        <end position="134"/>
    </location>
</feature>
<dbReference type="Proteomes" id="UP001159427">
    <property type="component" value="Unassembled WGS sequence"/>
</dbReference>
<dbReference type="Pfam" id="PF03006">
    <property type="entry name" value="HlyIII"/>
    <property type="match status" value="1"/>
</dbReference>
<evidence type="ECO:0000256" key="5">
    <source>
        <dbReference type="ARBA" id="ARBA00023136"/>
    </source>
</evidence>